<keyword evidence="1" id="KW-1133">Transmembrane helix</keyword>
<evidence type="ECO:0000313" key="3">
    <source>
        <dbReference type="EMBL" id="EFC37576.1"/>
    </source>
</evidence>
<dbReference type="SUPFAM" id="SSF48097">
    <property type="entry name" value="Regulator of G-protein signaling, RGS"/>
    <property type="match status" value="1"/>
</dbReference>
<keyword evidence="1" id="KW-0812">Transmembrane</keyword>
<dbReference type="InterPro" id="IPR036305">
    <property type="entry name" value="RGS_sf"/>
</dbReference>
<dbReference type="KEGG" id="ngr:NAEGRDRAFT_74779"/>
<dbReference type="AlphaFoldDB" id="D2W096"/>
<feature type="transmembrane region" description="Helical" evidence="1">
    <location>
        <begin position="167"/>
        <end position="191"/>
    </location>
</feature>
<organism evidence="4">
    <name type="scientific">Naegleria gruberi</name>
    <name type="common">Amoeba</name>
    <dbReference type="NCBI Taxonomy" id="5762"/>
    <lineage>
        <taxon>Eukaryota</taxon>
        <taxon>Discoba</taxon>
        <taxon>Heterolobosea</taxon>
        <taxon>Tetramitia</taxon>
        <taxon>Eutetramitia</taxon>
        <taxon>Vahlkampfiidae</taxon>
        <taxon>Naegleria</taxon>
    </lineage>
</organism>
<dbReference type="InterPro" id="IPR044926">
    <property type="entry name" value="RGS_subdomain_2"/>
</dbReference>
<name>D2W096_NAEGR</name>
<feature type="transmembrane region" description="Helical" evidence="1">
    <location>
        <begin position="255"/>
        <end position="273"/>
    </location>
</feature>
<dbReference type="Gene3D" id="1.10.167.10">
    <property type="entry name" value="Regulator of G-protein Signalling 4, domain 2"/>
    <property type="match status" value="1"/>
</dbReference>
<protein>
    <submittedName>
        <fullName evidence="3">Predicted protein</fullName>
    </submittedName>
</protein>
<evidence type="ECO:0000256" key="1">
    <source>
        <dbReference type="SAM" id="Phobius"/>
    </source>
</evidence>
<feature type="transmembrane region" description="Helical" evidence="1">
    <location>
        <begin position="110"/>
        <end position="129"/>
    </location>
</feature>
<keyword evidence="1" id="KW-0472">Membrane</keyword>
<dbReference type="VEuPathDB" id="AmoebaDB:NAEGRDRAFT_74779"/>
<dbReference type="EMBL" id="GG738917">
    <property type="protein sequence ID" value="EFC37576.1"/>
    <property type="molecule type" value="Genomic_DNA"/>
</dbReference>
<feature type="domain" description="RGS" evidence="2">
    <location>
        <begin position="369"/>
        <end position="488"/>
    </location>
</feature>
<dbReference type="GeneID" id="8857407"/>
<feature type="transmembrane region" description="Helical" evidence="1">
    <location>
        <begin position="324"/>
        <end position="347"/>
    </location>
</feature>
<evidence type="ECO:0000313" key="4">
    <source>
        <dbReference type="Proteomes" id="UP000006671"/>
    </source>
</evidence>
<dbReference type="InterPro" id="IPR016137">
    <property type="entry name" value="RGS"/>
</dbReference>
<keyword evidence="4" id="KW-1185">Reference proteome</keyword>
<dbReference type="OrthoDB" id="6417207at2759"/>
<dbReference type="RefSeq" id="XP_002670320.1">
    <property type="nucleotide sequence ID" value="XM_002670274.1"/>
</dbReference>
<accession>D2W096</accession>
<feature type="transmembrane region" description="Helical" evidence="1">
    <location>
        <begin position="212"/>
        <end position="243"/>
    </location>
</feature>
<dbReference type="Pfam" id="PF00615">
    <property type="entry name" value="RGS"/>
    <property type="match status" value="1"/>
</dbReference>
<dbReference type="InParanoid" id="D2W096"/>
<dbReference type="Proteomes" id="UP000006671">
    <property type="component" value="Unassembled WGS sequence"/>
</dbReference>
<reference evidence="3 4" key="1">
    <citation type="journal article" date="2010" name="Cell">
        <title>The genome of Naegleria gruberi illuminates early eukaryotic versatility.</title>
        <authorList>
            <person name="Fritz-Laylin L.K."/>
            <person name="Prochnik S.E."/>
            <person name="Ginger M.L."/>
            <person name="Dacks J.B."/>
            <person name="Carpenter M.L."/>
            <person name="Field M.C."/>
            <person name="Kuo A."/>
            <person name="Paredez A."/>
            <person name="Chapman J."/>
            <person name="Pham J."/>
            <person name="Shu S."/>
            <person name="Neupane R."/>
            <person name="Cipriano M."/>
            <person name="Mancuso J."/>
            <person name="Tu H."/>
            <person name="Salamov A."/>
            <person name="Lindquist E."/>
            <person name="Shapiro H."/>
            <person name="Lucas S."/>
            <person name="Grigoriev I.V."/>
            <person name="Cande W.Z."/>
            <person name="Fulton C."/>
            <person name="Rokhsar D.S."/>
            <person name="Dawson S.C."/>
        </authorList>
    </citation>
    <scope>NUCLEOTIDE SEQUENCE [LARGE SCALE GENOMIC DNA]</scope>
    <source>
        <strain evidence="3 4">NEG-M</strain>
    </source>
</reference>
<dbReference type="SMART" id="SM00315">
    <property type="entry name" value="RGS"/>
    <property type="match status" value="1"/>
</dbReference>
<feature type="transmembrane region" description="Helical" evidence="1">
    <location>
        <begin position="297"/>
        <end position="318"/>
    </location>
</feature>
<feature type="transmembrane region" description="Helical" evidence="1">
    <location>
        <begin position="141"/>
        <end position="161"/>
    </location>
</feature>
<dbReference type="PROSITE" id="PS50132">
    <property type="entry name" value="RGS"/>
    <property type="match status" value="1"/>
</dbReference>
<gene>
    <name evidence="3" type="ORF">NAEGRDRAFT_74779</name>
</gene>
<sequence length="500" mass="58570">MKYFEIKRNIGYMFYQNGFGNISGYQKEFLTYYLNQFNDIPLVRKHNALFYPFSSEKYVLDYELQSQYYYNQSTSFMTINEMYCYEKFSDEYNVCSNEVDRNAEIVYESVIWATVIIGFLFYLALLTVCKTKSVKRRLTAPYALPILIIVFNISFTSYTLSCRSVNYVLSICFLSAIVGIYGFSLIRFSYLRYLYLFLSKAKSETTIKIHKFLVSSWFGIIGSFVSGFTYACIWMIICIPYIVDQKQYSLQAELNIMNNIGSLIILIDIALNWKKIKDKGLLNFLSFEDPFGLRIDLIYFLCIMLITIVIAICSQFTYDYEEVVTSVLSSLACLCTYGLGGGTAIVLEWRRFILKRRNAVSDNIKQESRLEELMKDDTFKELFKMYCAKEFSLENALLYEELENLKEKDDVLVTVETFKHLFETYFQSLSKYEVNLPSPAKKELVSIYENQQPVKLSLIRNIVTTELMLNLNDTFERLKETSEFKKYSFSRDIQLKNSIV</sequence>
<evidence type="ECO:0000259" key="2">
    <source>
        <dbReference type="PROSITE" id="PS50132"/>
    </source>
</evidence>
<proteinExistence type="predicted"/>